<dbReference type="AlphaFoldDB" id="A0A512BF48"/>
<dbReference type="RefSeq" id="WP_147204684.1">
    <property type="nucleotide sequence ID" value="NZ_BJYT01000011.1"/>
</dbReference>
<feature type="chain" id="PRO_5021764353" description="Outer membrane protein beta-barrel domain-containing protein" evidence="1">
    <location>
        <begin position="21"/>
        <end position="201"/>
    </location>
</feature>
<feature type="signal peptide" evidence="1">
    <location>
        <begin position="1"/>
        <end position="20"/>
    </location>
</feature>
<protein>
    <recommendedName>
        <fullName evidence="2">Outer membrane protein beta-barrel domain-containing protein</fullName>
    </recommendedName>
</protein>
<sequence length="201" mass="21776">MKKLFLALVISNGFSLVAGAQSKFSLGPNVGVGMSWLDNTPNRKTKLAGNAGLSLVYSAAEHFGIGLDAKYSFEGGKFSANNQTTTSDLNYFRIPLKAIYFFSSYGHKVRPKVFVGPSFGFLSGGQTKIESPVITQTVNSKDFYKSFDFGLTGGAGLNVRLATNTWFNADVNYLHGITDIRPTTKQHNRNLGVNIGVNFGL</sequence>
<dbReference type="InterPro" id="IPR025665">
    <property type="entry name" value="Beta-barrel_OMP_2"/>
</dbReference>
<evidence type="ECO:0000259" key="2">
    <source>
        <dbReference type="Pfam" id="PF13568"/>
    </source>
</evidence>
<keyword evidence="1" id="KW-0732">Signal</keyword>
<dbReference type="InterPro" id="IPR011250">
    <property type="entry name" value="OMP/PagP_B-barrel"/>
</dbReference>
<dbReference type="Proteomes" id="UP000321513">
    <property type="component" value="Unassembled WGS sequence"/>
</dbReference>
<comment type="caution">
    <text evidence="3">The sequence shown here is derived from an EMBL/GenBank/DDBJ whole genome shotgun (WGS) entry which is preliminary data.</text>
</comment>
<evidence type="ECO:0000313" key="3">
    <source>
        <dbReference type="EMBL" id="GEO10572.1"/>
    </source>
</evidence>
<keyword evidence="4" id="KW-1185">Reference proteome</keyword>
<organism evidence="3 4">
    <name type="scientific">Segetibacter aerophilus</name>
    <dbReference type="NCBI Taxonomy" id="670293"/>
    <lineage>
        <taxon>Bacteria</taxon>
        <taxon>Pseudomonadati</taxon>
        <taxon>Bacteroidota</taxon>
        <taxon>Chitinophagia</taxon>
        <taxon>Chitinophagales</taxon>
        <taxon>Chitinophagaceae</taxon>
        <taxon>Segetibacter</taxon>
    </lineage>
</organism>
<accession>A0A512BF48</accession>
<dbReference type="Pfam" id="PF13568">
    <property type="entry name" value="OMP_b-brl_2"/>
    <property type="match status" value="1"/>
</dbReference>
<evidence type="ECO:0000256" key="1">
    <source>
        <dbReference type="SAM" id="SignalP"/>
    </source>
</evidence>
<dbReference type="EMBL" id="BJYT01000011">
    <property type="protein sequence ID" value="GEO10572.1"/>
    <property type="molecule type" value="Genomic_DNA"/>
</dbReference>
<feature type="domain" description="Outer membrane protein beta-barrel" evidence="2">
    <location>
        <begin position="20"/>
        <end position="180"/>
    </location>
</feature>
<dbReference type="Gene3D" id="2.40.160.20">
    <property type="match status" value="1"/>
</dbReference>
<proteinExistence type="predicted"/>
<name>A0A512BF48_9BACT</name>
<dbReference type="OrthoDB" id="1121752at2"/>
<evidence type="ECO:0000313" key="4">
    <source>
        <dbReference type="Proteomes" id="UP000321513"/>
    </source>
</evidence>
<reference evidence="3 4" key="1">
    <citation type="submission" date="2019-07" db="EMBL/GenBank/DDBJ databases">
        <title>Whole genome shotgun sequence of Segetibacter aerophilus NBRC 106135.</title>
        <authorList>
            <person name="Hosoyama A."/>
            <person name="Uohara A."/>
            <person name="Ohji S."/>
            <person name="Ichikawa N."/>
        </authorList>
    </citation>
    <scope>NUCLEOTIDE SEQUENCE [LARGE SCALE GENOMIC DNA]</scope>
    <source>
        <strain evidence="3 4">NBRC 106135</strain>
    </source>
</reference>
<gene>
    <name evidence="3" type="ORF">SAE01_30680</name>
</gene>
<dbReference type="SUPFAM" id="SSF56925">
    <property type="entry name" value="OMPA-like"/>
    <property type="match status" value="1"/>
</dbReference>